<dbReference type="OrthoDB" id="10501479at2759"/>
<name>A2F2B4_TRIV3</name>
<sequence length="390" mass="45125">MTDNDFSQVLEKYSNYLGTPHDKKALLALGTRLFGTQSNQPIEKPSYSLLKRKEAELIIKEEKTEPIIKSIHQVHGHARVEQPQQQTTSPDLVSEELLILSDKNALLLARQKRLEFQRDQMLHSYGDLMEQSVQRKVQLKLDMNKLKEELNEALLRSRPQEQQTNDQSSQQEKRPIMDELRDLNSQVLMRIGSFKMSLSKSNAFTEKVVLDRYNPHMEKLLGEIYSYSTYLPVNEVIDKFNQEADKVEHETRDIETQLKSEHERNLQLQKEAELLSKDVKEQETIVTLLKQKNAQLTKEIELLQQIGDEEINNMNVAFKSLLDNENDLMGLPLSARATVVTPATQPMRLKRSVSKKKLVTREKAKPKVPSVDEFVEQMKSILLEKINHSQ</sequence>
<feature type="coiled-coil region" evidence="1">
    <location>
        <begin position="237"/>
        <end position="306"/>
    </location>
</feature>
<protein>
    <submittedName>
        <fullName evidence="3">Uncharacterized protein</fullName>
    </submittedName>
</protein>
<keyword evidence="1" id="KW-0175">Coiled coil</keyword>
<evidence type="ECO:0000313" key="3">
    <source>
        <dbReference type="EMBL" id="EAY00933.1"/>
    </source>
</evidence>
<feature type="region of interest" description="Disordered" evidence="2">
    <location>
        <begin position="154"/>
        <end position="175"/>
    </location>
</feature>
<dbReference type="VEuPathDB" id="TrichDB:TVAGG3_0232690"/>
<proteinExistence type="predicted"/>
<dbReference type="RefSeq" id="XP_001313862.1">
    <property type="nucleotide sequence ID" value="XM_001313861.1"/>
</dbReference>
<dbReference type="Proteomes" id="UP000001542">
    <property type="component" value="Unassembled WGS sequence"/>
</dbReference>
<keyword evidence="4" id="KW-1185">Reference proteome</keyword>
<feature type="compositionally biased region" description="Low complexity" evidence="2">
    <location>
        <begin position="160"/>
        <end position="170"/>
    </location>
</feature>
<dbReference type="VEuPathDB" id="TrichDB:TVAG_493060"/>
<evidence type="ECO:0000256" key="2">
    <source>
        <dbReference type="SAM" id="MobiDB-lite"/>
    </source>
</evidence>
<organism evidence="3 4">
    <name type="scientific">Trichomonas vaginalis (strain ATCC PRA-98 / G3)</name>
    <dbReference type="NCBI Taxonomy" id="412133"/>
    <lineage>
        <taxon>Eukaryota</taxon>
        <taxon>Metamonada</taxon>
        <taxon>Parabasalia</taxon>
        <taxon>Trichomonadida</taxon>
        <taxon>Trichomonadidae</taxon>
        <taxon>Trichomonas</taxon>
    </lineage>
</organism>
<evidence type="ECO:0000313" key="4">
    <source>
        <dbReference type="Proteomes" id="UP000001542"/>
    </source>
</evidence>
<accession>A2F2B4</accession>
<reference evidence="3" key="1">
    <citation type="submission" date="2006-10" db="EMBL/GenBank/DDBJ databases">
        <authorList>
            <person name="Amadeo P."/>
            <person name="Zhao Q."/>
            <person name="Wortman J."/>
            <person name="Fraser-Liggett C."/>
            <person name="Carlton J."/>
        </authorList>
    </citation>
    <scope>NUCLEOTIDE SEQUENCE</scope>
    <source>
        <strain evidence="3">G3</strain>
    </source>
</reference>
<dbReference type="SMR" id="A2F2B4"/>
<reference evidence="3" key="2">
    <citation type="journal article" date="2007" name="Science">
        <title>Draft genome sequence of the sexually transmitted pathogen Trichomonas vaginalis.</title>
        <authorList>
            <person name="Carlton J.M."/>
            <person name="Hirt R.P."/>
            <person name="Silva J.C."/>
            <person name="Delcher A.L."/>
            <person name="Schatz M."/>
            <person name="Zhao Q."/>
            <person name="Wortman J.R."/>
            <person name="Bidwell S.L."/>
            <person name="Alsmark U.C.M."/>
            <person name="Besteiro S."/>
            <person name="Sicheritz-Ponten T."/>
            <person name="Noel C.J."/>
            <person name="Dacks J.B."/>
            <person name="Foster P.G."/>
            <person name="Simillion C."/>
            <person name="Van de Peer Y."/>
            <person name="Miranda-Saavedra D."/>
            <person name="Barton G.J."/>
            <person name="Westrop G.D."/>
            <person name="Mueller S."/>
            <person name="Dessi D."/>
            <person name="Fiori P.L."/>
            <person name="Ren Q."/>
            <person name="Paulsen I."/>
            <person name="Zhang H."/>
            <person name="Bastida-Corcuera F.D."/>
            <person name="Simoes-Barbosa A."/>
            <person name="Brown M.T."/>
            <person name="Hayes R.D."/>
            <person name="Mukherjee M."/>
            <person name="Okumura C.Y."/>
            <person name="Schneider R."/>
            <person name="Smith A.J."/>
            <person name="Vanacova S."/>
            <person name="Villalvazo M."/>
            <person name="Haas B.J."/>
            <person name="Pertea M."/>
            <person name="Feldblyum T.V."/>
            <person name="Utterback T.R."/>
            <person name="Shu C.L."/>
            <person name="Osoegawa K."/>
            <person name="de Jong P.J."/>
            <person name="Hrdy I."/>
            <person name="Horvathova L."/>
            <person name="Zubacova Z."/>
            <person name="Dolezal P."/>
            <person name="Malik S.B."/>
            <person name="Logsdon J.M. Jr."/>
            <person name="Henze K."/>
            <person name="Gupta A."/>
            <person name="Wang C.C."/>
            <person name="Dunne R.L."/>
            <person name="Upcroft J.A."/>
            <person name="Upcroft P."/>
            <person name="White O."/>
            <person name="Salzberg S.L."/>
            <person name="Tang P."/>
            <person name="Chiu C.-H."/>
            <person name="Lee Y.-S."/>
            <person name="Embley T.M."/>
            <person name="Coombs G.H."/>
            <person name="Mottram J.C."/>
            <person name="Tachezy J."/>
            <person name="Fraser-Liggett C.M."/>
            <person name="Johnson P.J."/>
        </authorList>
    </citation>
    <scope>NUCLEOTIDE SEQUENCE [LARGE SCALE GENOMIC DNA]</scope>
    <source>
        <strain evidence="3">G3</strain>
    </source>
</reference>
<dbReference type="KEGG" id="tva:4758758"/>
<dbReference type="AlphaFoldDB" id="A2F2B4"/>
<evidence type="ECO:0000256" key="1">
    <source>
        <dbReference type="SAM" id="Coils"/>
    </source>
</evidence>
<gene>
    <name evidence="3" type="ORF">TVAG_493060</name>
</gene>
<dbReference type="EMBL" id="DS113584">
    <property type="protein sequence ID" value="EAY00933.1"/>
    <property type="molecule type" value="Genomic_DNA"/>
</dbReference>
<dbReference type="InParanoid" id="A2F2B4"/>